<feature type="compositionally biased region" description="Low complexity" evidence="1">
    <location>
        <begin position="252"/>
        <end position="263"/>
    </location>
</feature>
<proteinExistence type="predicted"/>
<dbReference type="AlphaFoldDB" id="D7BKY7"/>
<dbReference type="OrthoDB" id="9808993at2"/>
<gene>
    <name evidence="2" type="ordered locus">Arch_1630</name>
</gene>
<reference evidence="2 3" key="1">
    <citation type="journal article" date="2010" name="Stand. Genomic Sci.">
        <title>Complete genome sequence of Arcanobacterium haemolyticum type strain (11018).</title>
        <authorList>
            <person name="Yasawong M."/>
            <person name="Teshima H."/>
            <person name="Lapidus A."/>
            <person name="Nolan M."/>
            <person name="Lucas S."/>
            <person name="Glavina Del Rio T."/>
            <person name="Tice H."/>
            <person name="Cheng J."/>
            <person name="Bruce D."/>
            <person name="Detter C."/>
            <person name="Tapia R."/>
            <person name="Han C."/>
            <person name="Goodwin L."/>
            <person name="Pitluck S."/>
            <person name="Liolios K."/>
            <person name="Ivanova N."/>
            <person name="Mavromatis K."/>
            <person name="Mikhailova N."/>
            <person name="Pati A."/>
            <person name="Chen A."/>
            <person name="Palaniappan K."/>
            <person name="Land M."/>
            <person name="Hauser L."/>
            <person name="Chang Y."/>
            <person name="Jeffries C."/>
            <person name="Rohde M."/>
            <person name="Sikorski J."/>
            <person name="Pukall R."/>
            <person name="Goker M."/>
            <person name="Woyke T."/>
            <person name="Bristow J."/>
            <person name="Eisen J."/>
            <person name="Markowitz V."/>
            <person name="Hugenholtz P."/>
            <person name="Kyrpides N."/>
            <person name="Klenk H."/>
        </authorList>
    </citation>
    <scope>NUCLEOTIDE SEQUENCE [LARGE SCALE GENOMIC DNA]</scope>
    <source>
        <strain evidence="3">ATCC 9345 / DSM 20595 / CCUG 17215 / LMG 16163 / NBRC 15585 / NCTC 8452 / 11018</strain>
    </source>
</reference>
<name>D7BKY7_ARCHD</name>
<dbReference type="STRING" id="644284.Arch_1630"/>
<feature type="compositionally biased region" description="Basic and acidic residues" evidence="1">
    <location>
        <begin position="357"/>
        <end position="392"/>
    </location>
</feature>
<dbReference type="Proteomes" id="UP000000376">
    <property type="component" value="Chromosome"/>
</dbReference>
<feature type="compositionally biased region" description="Polar residues" evidence="1">
    <location>
        <begin position="273"/>
        <end position="289"/>
    </location>
</feature>
<feature type="region of interest" description="Disordered" evidence="1">
    <location>
        <begin position="349"/>
        <end position="401"/>
    </location>
</feature>
<dbReference type="KEGG" id="ahe:Arch_1630"/>
<dbReference type="HOGENOM" id="CLU_036986_0_0_11"/>
<evidence type="ECO:0000313" key="3">
    <source>
        <dbReference type="Proteomes" id="UP000000376"/>
    </source>
</evidence>
<feature type="region of interest" description="Disordered" evidence="1">
    <location>
        <begin position="251"/>
        <end position="291"/>
    </location>
</feature>
<evidence type="ECO:0000313" key="2">
    <source>
        <dbReference type="EMBL" id="ADH93317.1"/>
    </source>
</evidence>
<dbReference type="RefSeq" id="WP_013170805.1">
    <property type="nucleotide sequence ID" value="NC_014218.1"/>
</dbReference>
<dbReference type="PANTHER" id="PTHR21174">
    <property type="match status" value="1"/>
</dbReference>
<accession>D7BKY7</accession>
<evidence type="ECO:0000256" key="1">
    <source>
        <dbReference type="SAM" id="MobiDB-lite"/>
    </source>
</evidence>
<dbReference type="PANTHER" id="PTHR21174:SF0">
    <property type="entry name" value="HD PHOSPHOHYDROLASE FAMILY PROTEIN-RELATED"/>
    <property type="match status" value="1"/>
</dbReference>
<dbReference type="SUPFAM" id="SSF109604">
    <property type="entry name" value="HD-domain/PDEase-like"/>
    <property type="match status" value="1"/>
</dbReference>
<feature type="region of interest" description="Disordered" evidence="1">
    <location>
        <begin position="305"/>
        <end position="325"/>
    </location>
</feature>
<dbReference type="eggNOG" id="COG4339">
    <property type="taxonomic scope" value="Bacteria"/>
</dbReference>
<dbReference type="InterPro" id="IPR009218">
    <property type="entry name" value="HD_phosphohydro"/>
</dbReference>
<sequence>MQEMNVPGWVVQAFVRSALDAGATAERALVEETAYKLLEMWAAPERIFHNTRHLTDMLARVDTLATETQSPCLVRLATWGHGLVFNISDEAVYSRNGGEDERASAALAVELFEKIGIPEENLDRILSLISSLHKRHDVPGTAQRADETARFDSIDVDRLALYDAHFGSLATAPQHYKTYVSQVREEYAHVPDQAWLLARRRIVEHLLARKRIFLTPLAADWEPVARQNLSAELERIEAACTAALEECRAAETAESAENATQEAVASTKPDTPATETVTAAPDTSVSSDTVDPMVRLFQTAQMERISETVEPEESAGSPGDSIDDEISDVIQPHIPVVKRSSLEELDEAFTPGAPPRVLDHSQAEAARREQIAKDTIETIERKHQEAREEREGQAGLGTSFL</sequence>
<protein>
    <submittedName>
        <fullName evidence="2">Uncharacterized protein</fullName>
    </submittedName>
</protein>
<dbReference type="EMBL" id="CP002045">
    <property type="protein sequence ID" value="ADH93317.1"/>
    <property type="molecule type" value="Genomic_DNA"/>
</dbReference>
<organism evidence="2 3">
    <name type="scientific">Arcanobacterium haemolyticum (strain ATCC 9345 / DSM 20595 / CCM 5947 / CCUG 17215 / LMG 16163 / NBRC 15585 / NCTC 8452 / 11018)</name>
    <dbReference type="NCBI Taxonomy" id="644284"/>
    <lineage>
        <taxon>Bacteria</taxon>
        <taxon>Bacillati</taxon>
        <taxon>Actinomycetota</taxon>
        <taxon>Actinomycetes</taxon>
        <taxon>Actinomycetales</taxon>
        <taxon>Actinomycetaceae</taxon>
        <taxon>Arcanobacterium</taxon>
    </lineage>
</organism>
<keyword evidence="3" id="KW-1185">Reference proteome</keyword>